<evidence type="ECO:0000313" key="2">
    <source>
        <dbReference type="EMBL" id="MDH5159867.1"/>
    </source>
</evidence>
<proteinExistence type="predicted"/>
<keyword evidence="1" id="KW-0175">Coiled coil</keyword>
<dbReference type="EMBL" id="JAROYP010000001">
    <property type="protein sequence ID" value="MDH5159867.1"/>
    <property type="molecule type" value="Genomic_DNA"/>
</dbReference>
<protein>
    <submittedName>
        <fullName evidence="2">Uncharacterized protein</fullName>
    </submittedName>
</protein>
<dbReference type="AlphaFoldDB" id="A0AAW6SSS8"/>
<name>A0AAW6SSS8_9BACI</name>
<gene>
    <name evidence="2" type="ORF">P5X88_02900</name>
</gene>
<reference evidence="2" key="1">
    <citation type="submission" date="2023-03" db="EMBL/GenBank/DDBJ databases">
        <title>Bacterial isolates from washroom surfaces on a university campus.</title>
        <authorList>
            <person name="Holman D.B."/>
            <person name="Gzyl K.E."/>
            <person name="Taheri A.E."/>
        </authorList>
    </citation>
    <scope>NUCLEOTIDE SEQUENCE</scope>
    <source>
        <strain evidence="2">RD03</strain>
    </source>
</reference>
<evidence type="ECO:0000313" key="3">
    <source>
        <dbReference type="Proteomes" id="UP001159179"/>
    </source>
</evidence>
<organism evidence="2 3">
    <name type="scientific">Heyndrickxia oleronia</name>
    <dbReference type="NCBI Taxonomy" id="38875"/>
    <lineage>
        <taxon>Bacteria</taxon>
        <taxon>Bacillati</taxon>
        <taxon>Bacillota</taxon>
        <taxon>Bacilli</taxon>
        <taxon>Bacillales</taxon>
        <taxon>Bacillaceae</taxon>
        <taxon>Heyndrickxia</taxon>
    </lineage>
</organism>
<evidence type="ECO:0000256" key="1">
    <source>
        <dbReference type="SAM" id="Coils"/>
    </source>
</evidence>
<accession>A0AAW6SSS8</accession>
<comment type="caution">
    <text evidence="2">The sequence shown here is derived from an EMBL/GenBank/DDBJ whole genome shotgun (WGS) entry which is preliminary data.</text>
</comment>
<sequence length="190" mass="21850">MKKYHVTEHAIDRAVERLGQKREYAANHLITLMQTAYLVGENGTKKPGDTRPQRIYDHYNSKTRLIVGDGDVIITVYKFPESVLESKSIVPEAFAEDIRQLVQRKFKAKERDFKRKQRALEIELAELNLELAQLTLNKLKAKSPKARNSIADKIDEVTTKVERIKFEINQAESAFEAMMKEVDAICKDSN</sequence>
<dbReference type="RefSeq" id="WP_280615706.1">
    <property type="nucleotide sequence ID" value="NZ_JAROYP010000001.1"/>
</dbReference>
<feature type="coiled-coil region" evidence="1">
    <location>
        <begin position="110"/>
        <end position="181"/>
    </location>
</feature>
<dbReference type="Proteomes" id="UP001159179">
    <property type="component" value="Unassembled WGS sequence"/>
</dbReference>